<dbReference type="EC" id="1.8.1.2" evidence="1"/>
<gene>
    <name evidence="1" type="primary">MET10</name>
    <name evidence="1" type="ORF">FBU59_002155</name>
</gene>
<feature type="non-terminal residue" evidence="1">
    <location>
        <position position="725"/>
    </location>
</feature>
<accession>A0ACC1JC24</accession>
<protein>
    <submittedName>
        <fullName evidence="1">Sulfite reductase [NADPH] flavoprotein component</fullName>
        <ecNumber evidence="1">1.8.1.2</ecNumber>
    </submittedName>
</protein>
<sequence>MATSAVPTPSLIVGFRLGNKRAAVFGSGQAAASRAVFALDAGADVVIYGDNVSDGLGKWISNGRVTVVSSSKYSSSDIAGFSVIFVTDPSVAPAVAQDAHAHGIPVNVAGSSDLSDFSLLPTYRGASSLQVAVTTNGVAPRVANQLLKEIVSKLPTGLDGQLKEVAQLNHLAQETERKRAAALAKLDALGNQQEESAPQDISTAVTAAQTPVHPLSSPGSVADGAAVATADLGALCIGTVSALTVDAAASYVAYGLSDLCFVYAANEQDVGVQALAWSRQAEKNAFGEWVSALRMQTRAGAGHALWGSVAAGSRVSAVATAPSLPHMLPVLAELVAQRRAAVLHVAAQSLDEQADLQTDLSDAFVALQSGAVFLASASAQEAHDLALIAHAVSHAAAVPVVHLTNGSAAAADSTSVNVAGYAQLTEFVAAVAAVAASGATDPAGTVSAAFVQFAQTFGRTYQSFEYTGSIDASTVVVAVGATASNVQAELPALVKETDAGLLTVRTLRPWDAQALFAQLPQSVERVVVLRDAQDDIAPDALFSDIAAAAFIARPAAPVRVTSQNVYGLSPIDVTNTVRASLGLEPLAVAEETAVEETAVEETAAATAEVSLADTEPQAHVDSVLAIAQRLAFPEAFATELTARPGEKTFTVKVSSAYRMTPDSYDRNIIHIEFDARGTGLTYEIGDALGVFGHNDAAQVAEFCSLYGLDGSQHVTAIKDGQSQTR</sequence>
<dbReference type="Proteomes" id="UP001150603">
    <property type="component" value="Unassembled WGS sequence"/>
</dbReference>
<reference evidence="1" key="1">
    <citation type="submission" date="2022-07" db="EMBL/GenBank/DDBJ databases">
        <title>Phylogenomic reconstructions and comparative analyses of Kickxellomycotina fungi.</title>
        <authorList>
            <person name="Reynolds N.K."/>
            <person name="Stajich J.E."/>
            <person name="Barry K."/>
            <person name="Grigoriev I.V."/>
            <person name="Crous P."/>
            <person name="Smith M.E."/>
        </authorList>
    </citation>
    <scope>NUCLEOTIDE SEQUENCE</scope>
    <source>
        <strain evidence="1">NRRL 5244</strain>
    </source>
</reference>
<organism evidence="1 2">
    <name type="scientific">Linderina macrospora</name>
    <dbReference type="NCBI Taxonomy" id="4868"/>
    <lineage>
        <taxon>Eukaryota</taxon>
        <taxon>Fungi</taxon>
        <taxon>Fungi incertae sedis</taxon>
        <taxon>Zoopagomycota</taxon>
        <taxon>Kickxellomycotina</taxon>
        <taxon>Kickxellomycetes</taxon>
        <taxon>Kickxellales</taxon>
        <taxon>Kickxellaceae</taxon>
        <taxon>Linderina</taxon>
    </lineage>
</organism>
<comment type="caution">
    <text evidence="1">The sequence shown here is derived from an EMBL/GenBank/DDBJ whole genome shotgun (WGS) entry which is preliminary data.</text>
</comment>
<keyword evidence="1" id="KW-0560">Oxidoreductase</keyword>
<evidence type="ECO:0000313" key="2">
    <source>
        <dbReference type="Proteomes" id="UP001150603"/>
    </source>
</evidence>
<name>A0ACC1JC24_9FUNG</name>
<dbReference type="EMBL" id="JANBPW010001131">
    <property type="protein sequence ID" value="KAJ1945977.1"/>
    <property type="molecule type" value="Genomic_DNA"/>
</dbReference>
<proteinExistence type="predicted"/>
<keyword evidence="2" id="KW-1185">Reference proteome</keyword>
<evidence type="ECO:0000313" key="1">
    <source>
        <dbReference type="EMBL" id="KAJ1945977.1"/>
    </source>
</evidence>